<dbReference type="InterPro" id="IPR006073">
    <property type="entry name" value="GTP-bd"/>
</dbReference>
<evidence type="ECO:0000313" key="3">
    <source>
        <dbReference type="Proteomes" id="UP001219956"/>
    </source>
</evidence>
<evidence type="ECO:0000259" key="1">
    <source>
        <dbReference type="Pfam" id="PF01926"/>
    </source>
</evidence>
<sequence>MQEPDFQPGQALAQFKQLIDRAELQLTSQQRQQILGVVNQVLNYHAVVGVMGKTGAGKSSLCNSLFGATVTEVSDVGACTRHPNEISLVAKGDRGLSLIDMPGVGESTQRDVDYKQLYQEWLPKLDCILWLIKADDRALSVDETFYRDVVLPALADKPIPILFVLSQADKVEPCREWNWQFQTPGFMQAANIRAKEALICQQFKLSPKSVCSISAEENYGLPGLLEKLVLALPAQKKWAMAREAKAEWVSAAAKQEAQDGLWSVVVGTVKAVAKEACDYVVDRITTLASRVFGWLW</sequence>
<organism evidence="2 3">
    <name type="scientific">Vogesella aquatica</name>
    <dbReference type="NCBI Taxonomy" id="2984206"/>
    <lineage>
        <taxon>Bacteria</taxon>
        <taxon>Pseudomonadati</taxon>
        <taxon>Pseudomonadota</taxon>
        <taxon>Betaproteobacteria</taxon>
        <taxon>Neisseriales</taxon>
        <taxon>Chromobacteriaceae</taxon>
        <taxon>Vogesella</taxon>
    </lineage>
</organism>
<dbReference type="Proteomes" id="UP001219956">
    <property type="component" value="Unassembled WGS sequence"/>
</dbReference>
<dbReference type="CDD" id="cd11383">
    <property type="entry name" value="YfjP"/>
    <property type="match status" value="1"/>
</dbReference>
<accession>A0ABT5IUN5</accession>
<protein>
    <submittedName>
        <fullName evidence="2">50S ribosome-binding GTPase</fullName>
    </submittedName>
</protein>
<comment type="caution">
    <text evidence="2">The sequence shown here is derived from an EMBL/GenBank/DDBJ whole genome shotgun (WGS) entry which is preliminary data.</text>
</comment>
<dbReference type="PANTHER" id="PTHR42714:SF2">
    <property type="entry name" value="TRNA MODIFICATION GTPASE GTPBP3, MITOCHONDRIAL"/>
    <property type="match status" value="1"/>
</dbReference>
<feature type="domain" description="G" evidence="1">
    <location>
        <begin position="48"/>
        <end position="145"/>
    </location>
</feature>
<dbReference type="SUPFAM" id="SSF52540">
    <property type="entry name" value="P-loop containing nucleoside triphosphate hydrolases"/>
    <property type="match status" value="1"/>
</dbReference>
<evidence type="ECO:0000313" key="2">
    <source>
        <dbReference type="EMBL" id="MDC7715985.1"/>
    </source>
</evidence>
<dbReference type="InterPro" id="IPR027417">
    <property type="entry name" value="P-loop_NTPase"/>
</dbReference>
<dbReference type="RefSeq" id="WP_272750436.1">
    <property type="nucleotide sequence ID" value="NZ_JAQQLF010000002.1"/>
</dbReference>
<name>A0ABT5IUN5_9NEIS</name>
<dbReference type="Gene3D" id="3.40.50.300">
    <property type="entry name" value="P-loop containing nucleotide triphosphate hydrolases"/>
    <property type="match status" value="1"/>
</dbReference>
<dbReference type="EMBL" id="JAQQLF010000002">
    <property type="protein sequence ID" value="MDC7715985.1"/>
    <property type="molecule type" value="Genomic_DNA"/>
</dbReference>
<gene>
    <name evidence="2" type="ORF">PQU95_01940</name>
</gene>
<keyword evidence="3" id="KW-1185">Reference proteome</keyword>
<dbReference type="Pfam" id="PF01926">
    <property type="entry name" value="MMR_HSR1"/>
    <property type="match status" value="1"/>
</dbReference>
<dbReference type="PANTHER" id="PTHR42714">
    <property type="entry name" value="TRNA MODIFICATION GTPASE GTPBP3"/>
    <property type="match status" value="1"/>
</dbReference>
<reference evidence="2 3" key="1">
    <citation type="submission" date="2023-01" db="EMBL/GenBank/DDBJ databases">
        <title>Novel species of the genus Vogesella isolated from rivers.</title>
        <authorList>
            <person name="Lu H."/>
        </authorList>
    </citation>
    <scope>NUCLEOTIDE SEQUENCE [LARGE SCALE GENOMIC DNA]</scope>
    <source>
        <strain evidence="2 3">DC21W</strain>
    </source>
</reference>
<proteinExistence type="predicted"/>